<dbReference type="EMBL" id="VCYH01000003">
    <property type="protein sequence ID" value="MDN7024470.1"/>
    <property type="molecule type" value="Genomic_DNA"/>
</dbReference>
<evidence type="ECO:0000313" key="3">
    <source>
        <dbReference type="EMBL" id="MDN7024470.1"/>
    </source>
</evidence>
<sequence>MEIAGFIREMERIADPCLAEEFDCGRIGLIVEGKPEVGTVCCALDATEAVVDRAAALEADMLVVHHTPLWQPLTAVRGATMRLLRAVLDAGMNLYVMHTNFDRAPGGVNDTLAAILDLENAEPMSLGVVGDCRISLDEIGRRLGHGGLRVWGEIDRAERLAVIGGSGFDPAFIAEAADLGADAFLSAELKHSVARAAPIPCIEATHYALEAPAMEALAGRMSWHFIPDPPYVVLVP</sequence>
<organism evidence="3 4">
    <name type="scientific">Methanoculleus frigidifontis</name>
    <dbReference type="NCBI Taxonomy" id="2584085"/>
    <lineage>
        <taxon>Archaea</taxon>
        <taxon>Methanobacteriati</taxon>
        <taxon>Methanobacteriota</taxon>
        <taxon>Stenosarchaea group</taxon>
        <taxon>Methanomicrobia</taxon>
        <taxon>Methanomicrobiales</taxon>
        <taxon>Methanomicrobiaceae</taxon>
        <taxon>Methanoculleus</taxon>
    </lineage>
</organism>
<evidence type="ECO:0000313" key="4">
    <source>
        <dbReference type="Proteomes" id="UP001168338"/>
    </source>
</evidence>
<reference evidence="3" key="1">
    <citation type="submission" date="2019-05" db="EMBL/GenBank/DDBJ databases">
        <title>Methanoculleus sp. FWC-SCC1, a methanogenic archaeon isolated from deep marine cold seep.</title>
        <authorList>
            <person name="Chen Y.-W."/>
            <person name="Chen S.-C."/>
            <person name="Teng N.-H."/>
            <person name="Lai M.-C."/>
        </authorList>
    </citation>
    <scope>NUCLEOTIDE SEQUENCE</scope>
    <source>
        <strain evidence="3">FWC-SCC1</strain>
    </source>
</reference>
<gene>
    <name evidence="3" type="ORF">FGU65_06135</name>
</gene>
<accession>A0ABT8M971</accession>
<dbReference type="Gene3D" id="3.40.1390.30">
    <property type="entry name" value="NIF3 (NGG1p interacting factor 3)-like"/>
    <property type="match status" value="2"/>
</dbReference>
<keyword evidence="2" id="KW-0479">Metal-binding</keyword>
<dbReference type="Pfam" id="PF01784">
    <property type="entry name" value="DUF34_NIF3"/>
    <property type="match status" value="1"/>
</dbReference>
<comment type="caution">
    <text evidence="3">The sequence shown here is derived from an EMBL/GenBank/DDBJ whole genome shotgun (WGS) entry which is preliminary data.</text>
</comment>
<protein>
    <submittedName>
        <fullName evidence="3">Nif3-like dinuclear metal center hexameric protein</fullName>
    </submittedName>
</protein>
<dbReference type="SUPFAM" id="SSF102705">
    <property type="entry name" value="NIF3 (NGG1p interacting factor 3)-like"/>
    <property type="match status" value="1"/>
</dbReference>
<proteinExistence type="inferred from homology"/>
<keyword evidence="4" id="KW-1185">Reference proteome</keyword>
<dbReference type="PANTHER" id="PTHR13799:SF14">
    <property type="entry name" value="GTP CYCLOHYDROLASE 1 TYPE 2 HOMOLOG"/>
    <property type="match status" value="1"/>
</dbReference>
<dbReference type="InterPro" id="IPR002678">
    <property type="entry name" value="DUF34/NIF3"/>
</dbReference>
<dbReference type="InterPro" id="IPR036069">
    <property type="entry name" value="DUF34/NIF3_sf"/>
</dbReference>
<dbReference type="PANTHER" id="PTHR13799">
    <property type="entry name" value="NGG1 INTERACTING FACTOR 3"/>
    <property type="match status" value="1"/>
</dbReference>
<evidence type="ECO:0000256" key="1">
    <source>
        <dbReference type="ARBA" id="ARBA00006964"/>
    </source>
</evidence>
<name>A0ABT8M971_9EURY</name>
<comment type="similarity">
    <text evidence="1">Belongs to the GTP cyclohydrolase I type 2/NIF3 family.</text>
</comment>
<evidence type="ECO:0000256" key="2">
    <source>
        <dbReference type="ARBA" id="ARBA00022723"/>
    </source>
</evidence>
<dbReference type="Proteomes" id="UP001168338">
    <property type="component" value="Unassembled WGS sequence"/>
</dbReference>